<comment type="caution">
    <text evidence="2">The sequence shown here is derived from an EMBL/GenBank/DDBJ whole genome shotgun (WGS) entry which is preliminary data.</text>
</comment>
<sequence length="247" mass="26359">MDFLSPDIPSSAAVSASYFAALGVESVVGVDAMVPGAGSYAGSCKNQGIALPFIQTEAFISQRHEVNPAIALNLLQEIQTAVSTWQIQQRQIVQAMQLLYAQGPMIDGWLQSCLPVAPSTLSSADSTIFRHGDTEALMQYVEAMESSHRQTANSVDGAGDGAGDRTGVNHANADNPDKGATQYLLCSLSKDGTVRSHPCPPEQMATISTAIARYQKFKQLIAQKHAVEAKLQQLVGGLTQVRSQIQK</sequence>
<evidence type="ECO:0000313" key="3">
    <source>
        <dbReference type="Proteomes" id="UP000050465"/>
    </source>
</evidence>
<evidence type="ECO:0000313" key="2">
    <source>
        <dbReference type="EMBL" id="KPQ36030.1"/>
    </source>
</evidence>
<dbReference type="EMBL" id="LJZR01000008">
    <property type="protein sequence ID" value="KPQ36030.1"/>
    <property type="molecule type" value="Genomic_DNA"/>
</dbReference>
<dbReference type="STRING" id="1666911.HLUCCA11_07415"/>
<dbReference type="Proteomes" id="UP000050465">
    <property type="component" value="Unassembled WGS sequence"/>
</dbReference>
<feature type="region of interest" description="Disordered" evidence="1">
    <location>
        <begin position="148"/>
        <end position="176"/>
    </location>
</feature>
<accession>A0A0P7ZZL0</accession>
<name>A0A0P7ZZL0_9CYAN</name>
<protein>
    <submittedName>
        <fullName evidence="2">Uncharacterized protein</fullName>
    </submittedName>
</protein>
<proteinExistence type="predicted"/>
<gene>
    <name evidence="2" type="ORF">HLUCCA11_07415</name>
</gene>
<reference evidence="2 3" key="1">
    <citation type="submission" date="2015-09" db="EMBL/GenBank/DDBJ databases">
        <title>Identification and resolution of microdiversity through metagenomic sequencing of parallel consortia.</title>
        <authorList>
            <person name="Nelson W.C."/>
            <person name="Romine M.F."/>
            <person name="Lindemann S.R."/>
        </authorList>
    </citation>
    <scope>NUCLEOTIDE SEQUENCE [LARGE SCALE GENOMIC DNA]</scope>
    <source>
        <strain evidence="2">Ana</strain>
    </source>
</reference>
<dbReference type="AlphaFoldDB" id="A0A0P7ZZL0"/>
<evidence type="ECO:0000256" key="1">
    <source>
        <dbReference type="SAM" id="MobiDB-lite"/>
    </source>
</evidence>
<organism evidence="2 3">
    <name type="scientific">Phormidesmis priestleyi Ana</name>
    <dbReference type="NCBI Taxonomy" id="1666911"/>
    <lineage>
        <taxon>Bacteria</taxon>
        <taxon>Bacillati</taxon>
        <taxon>Cyanobacteriota</taxon>
        <taxon>Cyanophyceae</taxon>
        <taxon>Leptolyngbyales</taxon>
        <taxon>Leptolyngbyaceae</taxon>
        <taxon>Phormidesmis</taxon>
    </lineage>
</organism>